<dbReference type="AlphaFoldDB" id="A0A9D3YIY1"/>
<accession>A0A9D3YIY1</accession>
<keyword evidence="1" id="KW-1133">Transmembrane helix</keyword>
<gene>
    <name evidence="2" type="ORF">DPMN_076367</name>
</gene>
<dbReference type="Proteomes" id="UP000828390">
    <property type="component" value="Unassembled WGS sequence"/>
</dbReference>
<evidence type="ECO:0000313" key="2">
    <source>
        <dbReference type="EMBL" id="KAH3701382.1"/>
    </source>
</evidence>
<sequence>MKIIEQGLALEIQCRTRRAKKVTGDLSDATVFSGFAIQGDGVWLQVELNEAGDKTQLFVGTSNTSWADYTNDYYKNETMVIKSDTGLTVTRNMSEKTIWAFFSDSGSYLIFFIIFCCRVLHFLFISKIWFVKFIKKFYCRCNI</sequence>
<reference evidence="2" key="1">
    <citation type="journal article" date="2019" name="bioRxiv">
        <title>The Genome of the Zebra Mussel, Dreissena polymorpha: A Resource for Invasive Species Research.</title>
        <authorList>
            <person name="McCartney M.A."/>
            <person name="Auch B."/>
            <person name="Kono T."/>
            <person name="Mallez S."/>
            <person name="Zhang Y."/>
            <person name="Obille A."/>
            <person name="Becker A."/>
            <person name="Abrahante J.E."/>
            <person name="Garbe J."/>
            <person name="Badalamenti J.P."/>
            <person name="Herman A."/>
            <person name="Mangelson H."/>
            <person name="Liachko I."/>
            <person name="Sullivan S."/>
            <person name="Sone E.D."/>
            <person name="Koren S."/>
            <person name="Silverstein K.A.T."/>
            <person name="Beckman K.B."/>
            <person name="Gohl D.M."/>
        </authorList>
    </citation>
    <scope>NUCLEOTIDE SEQUENCE</scope>
    <source>
        <strain evidence="2">Duluth1</strain>
        <tissue evidence="2">Whole animal</tissue>
    </source>
</reference>
<keyword evidence="1" id="KW-0812">Transmembrane</keyword>
<proteinExistence type="predicted"/>
<protein>
    <submittedName>
        <fullName evidence="2">Uncharacterized protein</fullName>
    </submittedName>
</protein>
<evidence type="ECO:0000256" key="1">
    <source>
        <dbReference type="SAM" id="Phobius"/>
    </source>
</evidence>
<comment type="caution">
    <text evidence="2">The sequence shown here is derived from an EMBL/GenBank/DDBJ whole genome shotgun (WGS) entry which is preliminary data.</text>
</comment>
<keyword evidence="1" id="KW-0472">Membrane</keyword>
<keyword evidence="3" id="KW-1185">Reference proteome</keyword>
<feature type="transmembrane region" description="Helical" evidence="1">
    <location>
        <begin position="108"/>
        <end position="130"/>
    </location>
</feature>
<reference evidence="2" key="2">
    <citation type="submission" date="2020-11" db="EMBL/GenBank/DDBJ databases">
        <authorList>
            <person name="McCartney M.A."/>
            <person name="Auch B."/>
            <person name="Kono T."/>
            <person name="Mallez S."/>
            <person name="Becker A."/>
            <person name="Gohl D.M."/>
            <person name="Silverstein K.A.T."/>
            <person name="Koren S."/>
            <person name="Bechman K.B."/>
            <person name="Herman A."/>
            <person name="Abrahante J.E."/>
            <person name="Garbe J."/>
        </authorList>
    </citation>
    <scope>NUCLEOTIDE SEQUENCE</scope>
    <source>
        <strain evidence="2">Duluth1</strain>
        <tissue evidence="2">Whole animal</tissue>
    </source>
</reference>
<organism evidence="2 3">
    <name type="scientific">Dreissena polymorpha</name>
    <name type="common">Zebra mussel</name>
    <name type="synonym">Mytilus polymorpha</name>
    <dbReference type="NCBI Taxonomy" id="45954"/>
    <lineage>
        <taxon>Eukaryota</taxon>
        <taxon>Metazoa</taxon>
        <taxon>Spiralia</taxon>
        <taxon>Lophotrochozoa</taxon>
        <taxon>Mollusca</taxon>
        <taxon>Bivalvia</taxon>
        <taxon>Autobranchia</taxon>
        <taxon>Heteroconchia</taxon>
        <taxon>Euheterodonta</taxon>
        <taxon>Imparidentia</taxon>
        <taxon>Neoheterodontei</taxon>
        <taxon>Myida</taxon>
        <taxon>Dreissenoidea</taxon>
        <taxon>Dreissenidae</taxon>
        <taxon>Dreissena</taxon>
    </lineage>
</organism>
<evidence type="ECO:0000313" key="3">
    <source>
        <dbReference type="Proteomes" id="UP000828390"/>
    </source>
</evidence>
<dbReference type="EMBL" id="JAIWYP010000015">
    <property type="protein sequence ID" value="KAH3701382.1"/>
    <property type="molecule type" value="Genomic_DNA"/>
</dbReference>
<name>A0A9D3YIY1_DREPO</name>